<keyword evidence="1" id="KW-1133">Transmembrane helix</keyword>
<reference evidence="3" key="1">
    <citation type="submission" date="2016-09" db="EMBL/GenBank/DDBJ databases">
        <title>Draft genome sequence of a novel species of the family Streptococcaceae isolated from flowers.</title>
        <authorList>
            <person name="Chuah L.-O."/>
            <person name="Yap K.-P."/>
            <person name="Thong K.L."/>
            <person name="Liong M.T."/>
            <person name="Ahmad R."/>
            <person name="Rusul G."/>
        </authorList>
    </citation>
    <scope>NUCLEOTIDE SEQUENCE [LARGE SCALE GENOMIC DNA]</scope>
    <source>
        <strain evidence="3">DF1</strain>
    </source>
</reference>
<name>A0A1E8GLF5_9LACT</name>
<gene>
    <name evidence="2" type="ORF">BG261_04190</name>
</gene>
<comment type="caution">
    <text evidence="2">The sequence shown here is derived from an EMBL/GenBank/DDBJ whole genome shotgun (WGS) entry which is preliminary data.</text>
</comment>
<keyword evidence="1" id="KW-0472">Membrane</keyword>
<feature type="transmembrane region" description="Helical" evidence="1">
    <location>
        <begin position="51"/>
        <end position="70"/>
    </location>
</feature>
<evidence type="ECO:0000313" key="2">
    <source>
        <dbReference type="EMBL" id="OFI49081.1"/>
    </source>
</evidence>
<dbReference type="Proteomes" id="UP000178622">
    <property type="component" value="Unassembled WGS sequence"/>
</dbReference>
<dbReference type="InterPro" id="IPR010721">
    <property type="entry name" value="UstE-like"/>
</dbReference>
<protein>
    <submittedName>
        <fullName evidence="2">Uncharacterized protein</fullName>
    </submittedName>
</protein>
<organism evidence="2 3">
    <name type="scientific">Floricoccus tropicus</name>
    <dbReference type="NCBI Taxonomy" id="1859473"/>
    <lineage>
        <taxon>Bacteria</taxon>
        <taxon>Bacillati</taxon>
        <taxon>Bacillota</taxon>
        <taxon>Bacilli</taxon>
        <taxon>Lactobacillales</taxon>
        <taxon>Streptococcaceae</taxon>
        <taxon>Floricoccus</taxon>
    </lineage>
</organism>
<dbReference type="RefSeq" id="WP_070792377.1">
    <property type="nucleotide sequence ID" value="NZ_MKIR01000021.1"/>
</dbReference>
<feature type="transmembrane region" description="Helical" evidence="1">
    <location>
        <begin position="85"/>
        <end position="106"/>
    </location>
</feature>
<dbReference type="AlphaFoldDB" id="A0A1E8GLF5"/>
<evidence type="ECO:0000256" key="1">
    <source>
        <dbReference type="SAM" id="Phobius"/>
    </source>
</evidence>
<dbReference type="Pfam" id="PF06966">
    <property type="entry name" value="DUF1295"/>
    <property type="match status" value="1"/>
</dbReference>
<feature type="transmembrane region" description="Helical" evidence="1">
    <location>
        <begin position="6"/>
        <end position="24"/>
    </location>
</feature>
<evidence type="ECO:0000313" key="3">
    <source>
        <dbReference type="Proteomes" id="UP000178622"/>
    </source>
</evidence>
<proteinExistence type="predicted"/>
<dbReference type="OrthoDB" id="1757762at2"/>
<dbReference type="EMBL" id="MKIR01000021">
    <property type="protein sequence ID" value="OFI49081.1"/>
    <property type="molecule type" value="Genomic_DNA"/>
</dbReference>
<keyword evidence="1" id="KW-0812">Transmembrane</keyword>
<sequence>MDYDLIQLIINILLSLLFIWYIIYSRNKVKEYGEDERWKIIREKAGNVSRYYYYFALDFFLVVSLVFTILKRFYPNLKTINIDSYSVITIIIIVLSIGFLVDLFALKYFDKKM</sequence>
<accession>A0A1E8GLF5</accession>
<keyword evidence="3" id="KW-1185">Reference proteome</keyword>